<feature type="transmembrane region" description="Helical" evidence="2">
    <location>
        <begin position="63"/>
        <end position="84"/>
    </location>
</feature>
<feature type="transmembrane region" description="Helical" evidence="2">
    <location>
        <begin position="163"/>
        <end position="180"/>
    </location>
</feature>
<dbReference type="GO" id="GO:0008270">
    <property type="term" value="F:zinc ion binding"/>
    <property type="evidence" value="ECO:0007669"/>
    <property type="project" value="UniProtKB-KW"/>
</dbReference>
<name>A0A8S1SZF3_9CILI</name>
<dbReference type="SMART" id="SM00184">
    <property type="entry name" value="RING"/>
    <property type="match status" value="1"/>
</dbReference>
<evidence type="ECO:0000256" key="2">
    <source>
        <dbReference type="SAM" id="Phobius"/>
    </source>
</evidence>
<evidence type="ECO:0000256" key="1">
    <source>
        <dbReference type="PROSITE-ProRule" id="PRU00175"/>
    </source>
</evidence>
<proteinExistence type="predicted"/>
<evidence type="ECO:0000259" key="3">
    <source>
        <dbReference type="PROSITE" id="PS50089"/>
    </source>
</evidence>
<protein>
    <recommendedName>
        <fullName evidence="3">RING-type domain-containing protein</fullName>
    </recommendedName>
</protein>
<dbReference type="InterPro" id="IPR001841">
    <property type="entry name" value="Znf_RING"/>
</dbReference>
<evidence type="ECO:0000313" key="5">
    <source>
        <dbReference type="Proteomes" id="UP000689195"/>
    </source>
</evidence>
<keyword evidence="1" id="KW-0863">Zinc-finger</keyword>
<accession>A0A8S1SZF3</accession>
<dbReference type="OrthoDB" id="3045089at2759"/>
<organism evidence="4 5">
    <name type="scientific">Paramecium pentaurelia</name>
    <dbReference type="NCBI Taxonomy" id="43138"/>
    <lineage>
        <taxon>Eukaryota</taxon>
        <taxon>Sar</taxon>
        <taxon>Alveolata</taxon>
        <taxon>Ciliophora</taxon>
        <taxon>Intramacronucleata</taxon>
        <taxon>Oligohymenophorea</taxon>
        <taxon>Peniculida</taxon>
        <taxon>Parameciidae</taxon>
        <taxon>Paramecium</taxon>
    </lineage>
</organism>
<sequence>MRRDSNNSQNQQITDNIQQNGAMQFRQEQAFELLSYTLLSNSIYVITVLILCFELAYEGNMLSVIFCLDSKLFFQILHQAYFYRTFAKINVQYNHALIRLFQLFIEVCYVLSLNIYIINRKSELLLFSNIFPLINICLSLIVKFNEGKQQFKESVQQINLFNVLRNICILLISIFFSLKIDGYLDIDWLYTLWMLWLLFSLSASIIIYYIFVVLALGIQVILEQNNYQRNLVITNVWILLFMISCSSMFFLIPISVLNFNNQRNYEEAIEVSRIIFITNQILFSYFNAKFKPELILALKMFLSLNDSVNPLQTIITQQAEAQIQQFNKQDYTESQNSEAQMQIPKVVKRISKTYFGFDDLNSENKIDSKIQEQNKKPTHHKALSSHIQKPIEQNDDRLKLASTMVLKFNEQENLDELKGTSIQQYKQNKNQPRSISLSSINQCCVCYDNNPDALFMQCGHGGVCYHCALDMWKNKDECYLCRKKIDRILQIKIFENGNNLYQVIGATEMNQNQKKMTQNQLIT</sequence>
<feature type="domain" description="RING-type" evidence="3">
    <location>
        <begin position="443"/>
        <end position="482"/>
    </location>
</feature>
<keyword evidence="2" id="KW-0472">Membrane</keyword>
<feature type="transmembrane region" description="Helical" evidence="2">
    <location>
        <begin position="33"/>
        <end position="57"/>
    </location>
</feature>
<dbReference type="Pfam" id="PF13920">
    <property type="entry name" value="zf-C3HC4_3"/>
    <property type="match status" value="1"/>
</dbReference>
<evidence type="ECO:0000313" key="4">
    <source>
        <dbReference type="EMBL" id="CAD8144689.1"/>
    </source>
</evidence>
<feature type="transmembrane region" description="Helical" evidence="2">
    <location>
        <begin position="124"/>
        <end position="142"/>
    </location>
</feature>
<dbReference type="Proteomes" id="UP000689195">
    <property type="component" value="Unassembled WGS sequence"/>
</dbReference>
<reference evidence="4" key="1">
    <citation type="submission" date="2021-01" db="EMBL/GenBank/DDBJ databases">
        <authorList>
            <consortium name="Genoscope - CEA"/>
            <person name="William W."/>
        </authorList>
    </citation>
    <scope>NUCLEOTIDE SEQUENCE</scope>
</reference>
<dbReference type="PROSITE" id="PS50089">
    <property type="entry name" value="ZF_RING_2"/>
    <property type="match status" value="1"/>
</dbReference>
<dbReference type="PANTHER" id="PTHR12109">
    <property type="entry name" value="RING FINGER PROTEIN 141-RELATED"/>
    <property type="match status" value="1"/>
</dbReference>
<keyword evidence="2" id="KW-1133">Transmembrane helix</keyword>
<dbReference type="PANTHER" id="PTHR12109:SF5">
    <property type="entry name" value="RING-TYPE DOMAIN-CONTAINING PROTEIN"/>
    <property type="match status" value="1"/>
</dbReference>
<keyword evidence="1" id="KW-0479">Metal-binding</keyword>
<keyword evidence="5" id="KW-1185">Reference proteome</keyword>
<dbReference type="InterPro" id="IPR047126">
    <property type="entry name" value="RNF141-like"/>
</dbReference>
<keyword evidence="1" id="KW-0862">Zinc</keyword>
<feature type="transmembrane region" description="Helical" evidence="2">
    <location>
        <begin position="192"/>
        <end position="218"/>
    </location>
</feature>
<dbReference type="EMBL" id="CAJJDO010000013">
    <property type="protein sequence ID" value="CAD8144689.1"/>
    <property type="molecule type" value="Genomic_DNA"/>
</dbReference>
<dbReference type="AlphaFoldDB" id="A0A8S1SZF3"/>
<keyword evidence="2" id="KW-0812">Transmembrane</keyword>
<feature type="transmembrane region" description="Helical" evidence="2">
    <location>
        <begin position="230"/>
        <end position="252"/>
    </location>
</feature>
<gene>
    <name evidence="4" type="ORF">PPENT_87.1.T0130351</name>
</gene>
<feature type="transmembrane region" description="Helical" evidence="2">
    <location>
        <begin position="96"/>
        <end position="118"/>
    </location>
</feature>
<comment type="caution">
    <text evidence="4">The sequence shown here is derived from an EMBL/GenBank/DDBJ whole genome shotgun (WGS) entry which is preliminary data.</text>
</comment>